<dbReference type="InterPro" id="IPR003776">
    <property type="entry name" value="YcaO-like_dom"/>
</dbReference>
<evidence type="ECO:0000259" key="1">
    <source>
        <dbReference type="PROSITE" id="PS51664"/>
    </source>
</evidence>
<dbReference type="EMBL" id="AZHX01000608">
    <property type="protein sequence ID" value="ETX06765.1"/>
    <property type="molecule type" value="Genomic_DNA"/>
</dbReference>
<accession>W4M9A6</accession>
<comment type="caution">
    <text evidence="2">The sequence shown here is derived from an EMBL/GenBank/DDBJ whole genome shotgun (WGS) entry which is preliminary data.</text>
</comment>
<feature type="domain" description="YcaO" evidence="1">
    <location>
        <begin position="30"/>
        <end position="363"/>
    </location>
</feature>
<dbReference type="Gene3D" id="3.30.1330.230">
    <property type="match status" value="1"/>
</dbReference>
<dbReference type="PANTHER" id="PTHR37809:SF1">
    <property type="entry name" value="RIBOSOMAL PROTEIN S12 METHYLTHIOTRANSFERASE ACCESSORY FACTOR YCAO"/>
    <property type="match status" value="1"/>
</dbReference>
<dbReference type="Pfam" id="PF02624">
    <property type="entry name" value="YcaO"/>
    <property type="match status" value="1"/>
</dbReference>
<evidence type="ECO:0000313" key="3">
    <source>
        <dbReference type="Proteomes" id="UP000019140"/>
    </source>
</evidence>
<sequence length="363" mass="40130">MTDITRLGPLGVPVFASIRPRSSSTPVTYGKGLLPIDAQVGAYMEAIEFYFAEPRTGSVITQWGTPKDISGSDRREDIILDFSPRLRQQADLNGPLLLAVAHDVEQGHPCLVPAELVHYPAADVGQALFGSSTNGLASGNSVPEANLHALLEVIERDIWSFQFIQDTSVPVDSGSLPPVISEIVARAEWQGSILAVRYVPNDYGLAFFSAFLFDPENLSTKFFNGGWGCHPNRDIALVRAVCEVAQSRLAFIHGARDFVSPPFETASQEAERVRQQANHVLSREPTMSYSQIPNWHTKSPEHAWTVVVDCLRRVTNMPIYGVVYTPPEAPLQVVRVIVPSLEDFKEAAMRVGRRFKARLESYE</sequence>
<evidence type="ECO:0000313" key="2">
    <source>
        <dbReference type="EMBL" id="ETX06765.1"/>
    </source>
</evidence>
<reference evidence="2 3" key="1">
    <citation type="journal article" date="2014" name="Nature">
        <title>An environmental bacterial taxon with a large and distinct metabolic repertoire.</title>
        <authorList>
            <person name="Wilson M.C."/>
            <person name="Mori T."/>
            <person name="Ruckert C."/>
            <person name="Uria A.R."/>
            <person name="Helf M.J."/>
            <person name="Takada K."/>
            <person name="Gernert C."/>
            <person name="Steffens U.A."/>
            <person name="Heycke N."/>
            <person name="Schmitt S."/>
            <person name="Rinke C."/>
            <person name="Helfrich E.J."/>
            <person name="Brachmann A.O."/>
            <person name="Gurgui C."/>
            <person name="Wakimoto T."/>
            <person name="Kracht M."/>
            <person name="Crusemann M."/>
            <person name="Hentschel U."/>
            <person name="Abe I."/>
            <person name="Matsunaga S."/>
            <person name="Kalinowski J."/>
            <person name="Takeyama H."/>
            <person name="Piel J."/>
        </authorList>
    </citation>
    <scope>NUCLEOTIDE SEQUENCE [LARGE SCALE GENOMIC DNA]</scope>
    <source>
        <strain evidence="3">TSY2</strain>
    </source>
</reference>
<name>W4M9A6_9BACT</name>
<dbReference type="PANTHER" id="PTHR37809">
    <property type="entry name" value="RIBOSOMAL PROTEIN S12 METHYLTHIOTRANSFERASE ACCESSORY FACTOR YCAO"/>
    <property type="match status" value="1"/>
</dbReference>
<dbReference type="Proteomes" id="UP000019140">
    <property type="component" value="Unassembled WGS sequence"/>
</dbReference>
<dbReference type="AlphaFoldDB" id="W4M9A6"/>
<dbReference type="NCBIfam" id="TIGR00702">
    <property type="entry name" value="YcaO-type kinase domain"/>
    <property type="match status" value="1"/>
</dbReference>
<dbReference type="PROSITE" id="PS51664">
    <property type="entry name" value="YCAO"/>
    <property type="match status" value="1"/>
</dbReference>
<dbReference type="PATRIC" id="fig|1429439.4.peg.2572"/>
<organism evidence="2 3">
    <name type="scientific">Candidatus Entotheonella gemina</name>
    <dbReference type="NCBI Taxonomy" id="1429439"/>
    <lineage>
        <taxon>Bacteria</taxon>
        <taxon>Pseudomonadati</taxon>
        <taxon>Nitrospinota/Tectimicrobiota group</taxon>
        <taxon>Candidatus Tectimicrobiota</taxon>
        <taxon>Candidatus Entotheonellia</taxon>
        <taxon>Candidatus Entotheonellales</taxon>
        <taxon>Candidatus Entotheonellaceae</taxon>
        <taxon>Candidatus Entotheonella</taxon>
    </lineage>
</organism>
<keyword evidence="3" id="KW-1185">Reference proteome</keyword>
<protein>
    <recommendedName>
        <fullName evidence="1">YcaO domain-containing protein</fullName>
    </recommendedName>
</protein>
<gene>
    <name evidence="2" type="ORF">ETSY2_15120</name>
</gene>
<proteinExistence type="predicted"/>
<dbReference type="HOGENOM" id="CLU_056369_0_0_7"/>